<evidence type="ECO:0000313" key="16">
    <source>
        <dbReference type="Proteomes" id="UP001295794"/>
    </source>
</evidence>
<comment type="caution">
    <text evidence="15">The sequence shown here is derived from an EMBL/GenBank/DDBJ whole genome shotgun (WGS) entry which is preliminary data.</text>
</comment>
<comment type="subcellular location">
    <subcellularLocation>
        <location evidence="2">Membrane</location>
    </subcellularLocation>
</comment>
<keyword evidence="11" id="KW-0503">Monooxygenase</keyword>
<dbReference type="GO" id="GO:0016020">
    <property type="term" value="C:membrane"/>
    <property type="evidence" value="ECO:0007669"/>
    <property type="project" value="UniProtKB-SubCell"/>
</dbReference>
<keyword evidence="12" id="KW-0472">Membrane</keyword>
<evidence type="ECO:0000256" key="2">
    <source>
        <dbReference type="ARBA" id="ARBA00004370"/>
    </source>
</evidence>
<evidence type="ECO:0000256" key="13">
    <source>
        <dbReference type="PIRSR" id="PIRSR602401-1"/>
    </source>
</evidence>
<dbReference type="InterPro" id="IPR036396">
    <property type="entry name" value="Cyt_P450_sf"/>
</dbReference>
<feature type="region of interest" description="Disordered" evidence="14">
    <location>
        <begin position="442"/>
        <end position="480"/>
    </location>
</feature>
<comment type="similarity">
    <text evidence="4">Belongs to the cytochrome P450 family.</text>
</comment>
<evidence type="ECO:0008006" key="17">
    <source>
        <dbReference type="Google" id="ProtNLM"/>
    </source>
</evidence>
<keyword evidence="9" id="KW-0560">Oxidoreductase</keyword>
<gene>
    <name evidence="15" type="ORF">MYCIT1_LOCUS492</name>
</gene>
<dbReference type="SUPFAM" id="SSF48264">
    <property type="entry name" value="Cytochrome P450"/>
    <property type="match status" value="1"/>
</dbReference>
<evidence type="ECO:0000256" key="11">
    <source>
        <dbReference type="ARBA" id="ARBA00023033"/>
    </source>
</evidence>
<feature type="compositionally biased region" description="Low complexity" evidence="14">
    <location>
        <begin position="459"/>
        <end position="473"/>
    </location>
</feature>
<sequence>MLRIAHPPACALGVDPPTPKHIGPTAALCPVASHLMRTGFRSHTRVLGNLKPTCFLGGRAKIAVSLARLARRDGSKTNANPYTNNVLRSDYASGHIRPASLYIFLAATRIPRIPGAMSPPLLVLLGWCALSLGLCLTLLRWARGRLGGKYDDDDVDRVPGPLMRSSTESASFASWIWGHELLVFAHSAVQMYAIWAREFGGLYKIRAALFHRDILIVTDHAAVQHIFAHSARYVKSPAFRPPIRNVIGEGLVWAEGDDWHQQRRVLGPAFSADSVREMTAAIHGCAERLESRLVNLVLGEASTTVNILHYISDCTLDIIGTVALSYAFDSQTLDESASASSDAEQIRSSWVNHVDTGITFPAFVAQTVLRALPAVTSLPLPLMQTQGVIKTIVREIGQQILDRESSDSLDEMPKERPKDILTILLRERKKLGNRLSDEQILDNVRTGSSDSRSRTPAELLSSRSRLSCESNSRADARGTFPADQRVSSMVGHETTAGTLSFILLELARQPLVQERLRAEIASHERDLPYEDIQKLEYLDAVVKEGLRLHPASPQTERVARDDDFIPLSTPLPHIGAGLRVKKGQILRIPFLAMHTNPRIWGPTADLFDPSRWLAPPRDPAFNRPHGWNGLLSFCDGPRNCVGWRLAVLELKIILLTLVRSIVFVDTGVHVDRKISPTLQPVVNGKGSVLPLHLKLV</sequence>
<dbReference type="GO" id="GO:0016705">
    <property type="term" value="F:oxidoreductase activity, acting on paired donors, with incorporation or reduction of molecular oxygen"/>
    <property type="evidence" value="ECO:0007669"/>
    <property type="project" value="InterPro"/>
</dbReference>
<evidence type="ECO:0000256" key="7">
    <source>
        <dbReference type="ARBA" id="ARBA00022723"/>
    </source>
</evidence>
<keyword evidence="7 13" id="KW-0479">Metal-binding</keyword>
<comment type="pathway">
    <text evidence="3">Secondary metabolite biosynthesis; terpenoid biosynthesis.</text>
</comment>
<evidence type="ECO:0000256" key="3">
    <source>
        <dbReference type="ARBA" id="ARBA00004721"/>
    </source>
</evidence>
<dbReference type="EMBL" id="CAVNYO010000007">
    <property type="protein sequence ID" value="CAK5262067.1"/>
    <property type="molecule type" value="Genomic_DNA"/>
</dbReference>
<dbReference type="InterPro" id="IPR001128">
    <property type="entry name" value="Cyt_P450"/>
</dbReference>
<keyword evidence="8" id="KW-1133">Transmembrane helix</keyword>
<feature type="binding site" description="axial binding residue" evidence="13">
    <location>
        <position position="640"/>
    </location>
    <ligand>
        <name>heme</name>
        <dbReference type="ChEBI" id="CHEBI:30413"/>
    </ligand>
    <ligandPart>
        <name>Fe</name>
        <dbReference type="ChEBI" id="CHEBI:18248"/>
    </ligandPart>
</feature>
<evidence type="ECO:0000256" key="1">
    <source>
        <dbReference type="ARBA" id="ARBA00001971"/>
    </source>
</evidence>
<evidence type="ECO:0000256" key="6">
    <source>
        <dbReference type="ARBA" id="ARBA00022692"/>
    </source>
</evidence>
<evidence type="ECO:0000313" key="15">
    <source>
        <dbReference type="EMBL" id="CAK5262067.1"/>
    </source>
</evidence>
<evidence type="ECO:0000256" key="9">
    <source>
        <dbReference type="ARBA" id="ARBA00023002"/>
    </source>
</evidence>
<proteinExistence type="inferred from homology"/>
<dbReference type="PRINTS" id="PR00463">
    <property type="entry name" value="EP450I"/>
</dbReference>
<evidence type="ECO:0000256" key="5">
    <source>
        <dbReference type="ARBA" id="ARBA00022617"/>
    </source>
</evidence>
<dbReference type="GO" id="GO:0005506">
    <property type="term" value="F:iron ion binding"/>
    <property type="evidence" value="ECO:0007669"/>
    <property type="project" value="InterPro"/>
</dbReference>
<dbReference type="AlphaFoldDB" id="A0AAD2GTN1"/>
<evidence type="ECO:0000256" key="4">
    <source>
        <dbReference type="ARBA" id="ARBA00010617"/>
    </source>
</evidence>
<name>A0AAD2GTN1_9AGAR</name>
<keyword evidence="16" id="KW-1185">Reference proteome</keyword>
<dbReference type="Pfam" id="PF00067">
    <property type="entry name" value="p450"/>
    <property type="match status" value="2"/>
</dbReference>
<dbReference type="PANTHER" id="PTHR24305:SF166">
    <property type="entry name" value="CYTOCHROME P450 12A4, MITOCHONDRIAL-RELATED"/>
    <property type="match status" value="1"/>
</dbReference>
<organism evidence="15 16">
    <name type="scientific">Mycena citricolor</name>
    <dbReference type="NCBI Taxonomy" id="2018698"/>
    <lineage>
        <taxon>Eukaryota</taxon>
        <taxon>Fungi</taxon>
        <taxon>Dikarya</taxon>
        <taxon>Basidiomycota</taxon>
        <taxon>Agaricomycotina</taxon>
        <taxon>Agaricomycetes</taxon>
        <taxon>Agaricomycetidae</taxon>
        <taxon>Agaricales</taxon>
        <taxon>Marasmiineae</taxon>
        <taxon>Mycenaceae</taxon>
        <taxon>Mycena</taxon>
    </lineage>
</organism>
<dbReference type="GO" id="GO:0004497">
    <property type="term" value="F:monooxygenase activity"/>
    <property type="evidence" value="ECO:0007669"/>
    <property type="project" value="UniProtKB-KW"/>
</dbReference>
<protein>
    <recommendedName>
        <fullName evidence="17">Cytochrome P450</fullName>
    </recommendedName>
</protein>
<comment type="cofactor">
    <cofactor evidence="1 13">
        <name>heme</name>
        <dbReference type="ChEBI" id="CHEBI:30413"/>
    </cofactor>
</comment>
<accession>A0AAD2GTN1</accession>
<dbReference type="Proteomes" id="UP001295794">
    <property type="component" value="Unassembled WGS sequence"/>
</dbReference>
<reference evidence="15" key="1">
    <citation type="submission" date="2023-11" db="EMBL/GenBank/DDBJ databases">
        <authorList>
            <person name="De Vega J J."/>
            <person name="De Vega J J."/>
        </authorList>
    </citation>
    <scope>NUCLEOTIDE SEQUENCE</scope>
</reference>
<evidence type="ECO:0000256" key="12">
    <source>
        <dbReference type="ARBA" id="ARBA00023136"/>
    </source>
</evidence>
<dbReference type="InterPro" id="IPR002401">
    <property type="entry name" value="Cyt_P450_E_grp-I"/>
</dbReference>
<keyword evidence="6" id="KW-0812">Transmembrane</keyword>
<dbReference type="GO" id="GO:0020037">
    <property type="term" value="F:heme binding"/>
    <property type="evidence" value="ECO:0007669"/>
    <property type="project" value="InterPro"/>
</dbReference>
<keyword evidence="10 13" id="KW-0408">Iron</keyword>
<dbReference type="PANTHER" id="PTHR24305">
    <property type="entry name" value="CYTOCHROME P450"/>
    <property type="match status" value="1"/>
</dbReference>
<evidence type="ECO:0000256" key="14">
    <source>
        <dbReference type="SAM" id="MobiDB-lite"/>
    </source>
</evidence>
<dbReference type="PRINTS" id="PR00385">
    <property type="entry name" value="P450"/>
</dbReference>
<evidence type="ECO:0000256" key="10">
    <source>
        <dbReference type="ARBA" id="ARBA00023004"/>
    </source>
</evidence>
<keyword evidence="5 13" id="KW-0349">Heme</keyword>
<evidence type="ECO:0000256" key="8">
    <source>
        <dbReference type="ARBA" id="ARBA00022989"/>
    </source>
</evidence>
<dbReference type="InterPro" id="IPR050121">
    <property type="entry name" value="Cytochrome_P450_monoxygenase"/>
</dbReference>
<dbReference type="Gene3D" id="1.10.630.10">
    <property type="entry name" value="Cytochrome P450"/>
    <property type="match status" value="1"/>
</dbReference>